<dbReference type="EMBL" id="BAAARW010000026">
    <property type="protein sequence ID" value="GAA2442671.1"/>
    <property type="molecule type" value="Genomic_DNA"/>
</dbReference>
<dbReference type="Proteomes" id="UP001501231">
    <property type="component" value="Unassembled WGS sequence"/>
</dbReference>
<feature type="compositionally biased region" description="Basic and acidic residues" evidence="1">
    <location>
        <begin position="13"/>
        <end position="29"/>
    </location>
</feature>
<keyword evidence="3" id="KW-1185">Reference proteome</keyword>
<accession>A0ABN3JWX5</accession>
<comment type="caution">
    <text evidence="2">The sequence shown here is derived from an EMBL/GenBank/DDBJ whole genome shotgun (WGS) entry which is preliminary data.</text>
</comment>
<evidence type="ECO:0000256" key="1">
    <source>
        <dbReference type="SAM" id="MobiDB-lite"/>
    </source>
</evidence>
<protein>
    <submittedName>
        <fullName evidence="2">Uncharacterized protein</fullName>
    </submittedName>
</protein>
<proteinExistence type="predicted"/>
<name>A0ABN3JWX5_9ACTN</name>
<evidence type="ECO:0000313" key="3">
    <source>
        <dbReference type="Proteomes" id="UP001501231"/>
    </source>
</evidence>
<reference evidence="2 3" key="1">
    <citation type="journal article" date="2019" name="Int. J. Syst. Evol. Microbiol.">
        <title>The Global Catalogue of Microorganisms (GCM) 10K type strain sequencing project: providing services to taxonomists for standard genome sequencing and annotation.</title>
        <authorList>
            <consortium name="The Broad Institute Genomics Platform"/>
            <consortium name="The Broad Institute Genome Sequencing Center for Infectious Disease"/>
            <person name="Wu L."/>
            <person name="Ma J."/>
        </authorList>
    </citation>
    <scope>NUCLEOTIDE SEQUENCE [LARGE SCALE GENOMIC DNA]</scope>
    <source>
        <strain evidence="2 3">JCM 3325</strain>
    </source>
</reference>
<sequence length="86" mass="9505">MLEQADAPRTMKRPVEKALARDGTLHTLDRATMSEAKHPRSAARLGVQMTAHQPEGRPERPRLLDHHNDCLRASRSTATPQSAKSG</sequence>
<organism evidence="2 3">
    <name type="scientific">Actinomadura vinacea</name>
    <dbReference type="NCBI Taxonomy" id="115336"/>
    <lineage>
        <taxon>Bacteria</taxon>
        <taxon>Bacillati</taxon>
        <taxon>Actinomycetota</taxon>
        <taxon>Actinomycetes</taxon>
        <taxon>Streptosporangiales</taxon>
        <taxon>Thermomonosporaceae</taxon>
        <taxon>Actinomadura</taxon>
    </lineage>
</organism>
<feature type="region of interest" description="Disordered" evidence="1">
    <location>
        <begin position="1"/>
        <end position="42"/>
    </location>
</feature>
<evidence type="ECO:0000313" key="2">
    <source>
        <dbReference type="EMBL" id="GAA2442671.1"/>
    </source>
</evidence>
<dbReference type="RefSeq" id="WP_344594668.1">
    <property type="nucleotide sequence ID" value="NZ_BAAARW010000026.1"/>
</dbReference>
<gene>
    <name evidence="2" type="ORF">GCM10010191_68750</name>
</gene>